<keyword evidence="4 5" id="KW-0067">ATP-binding</keyword>
<organism evidence="7 8">
    <name type="scientific">Nonomuraea rosea</name>
    <dbReference type="NCBI Taxonomy" id="638574"/>
    <lineage>
        <taxon>Bacteria</taxon>
        <taxon>Bacillati</taxon>
        <taxon>Actinomycetota</taxon>
        <taxon>Actinomycetes</taxon>
        <taxon>Streptosporangiales</taxon>
        <taxon>Streptosporangiaceae</taxon>
        <taxon>Nonomuraea</taxon>
    </lineage>
</organism>
<name>A0ABP6YRN9_9ACTN</name>
<dbReference type="PROSITE" id="PS51198">
    <property type="entry name" value="UVRD_HELICASE_ATP_BIND"/>
    <property type="match status" value="1"/>
</dbReference>
<protein>
    <submittedName>
        <fullName evidence="7">AAA family ATPase</fullName>
    </submittedName>
</protein>
<sequence>MTEPGREIKEKEWECCNRHANVVVCRNNKQNGPECPINHNNGQAATRQTELAKEQAYVTRLYDRLDTLRERTQKQLKEVLAAGAVGTMQNRSERDTFAEMYASRLARLWAVERGLVFGRLDHTDEGRLYIGKLGLSDDDQQRLLIDWRAPVAQPFYRATANVPMGVTRRRHLQTRRRDVIGVDDDLLDLDSLTDDDRATLNGEAALLAALDERRTGRMRDIVATIQSEQDRVIRSDLNGVLVVQGGPGTGKTVVALHRAAYLLYTHRERLERRGVLILGPNLTFLRYIEQVLPSLGETDVLLSTVGELYPGVTATHRDRPEVAALKGDLRMAEVIAKAIRDRQKVPRKPIELTIGRITLTIDRSMLEGAKNKAARTRRPHNQARAVFVRSLLNALARQQARKIGKGLIDEDDLADLREELRTEPVVKSALNRLWPYLTPQRLLLGLYGSAERLGYAADQLTPEERALLRRDGGEWTESDVPLLDEAADLLGDIDEQVLRASALQAEEELAAARQAEETERESEVAYAREVLELTGLSDVMDAERLAERQRGQGPYLTTAERAAADRTWAYGHVIVDEAQELSPMAWRVVMRRCPTRSMTIVGDIAQTGSAAGARSWAGVLDPYVAGRWRQERLTVNYRTPVELMVLASRVLATIDPALEAPTSVRELGVEPWAAPLAALPELAKAEVGEGGKVAVVVPDALLDALGDAVSAVVPGTVVVTPGAGRAKGAAALDAPVAVMGVTDAKGLEFDSVIVAEPDLIAAQSPRGPSDLYVALTRATQRLGVVHDRPLSQALQGLPSRSPAPANGL</sequence>
<evidence type="ECO:0000256" key="2">
    <source>
        <dbReference type="ARBA" id="ARBA00022801"/>
    </source>
</evidence>
<dbReference type="InterPro" id="IPR000212">
    <property type="entry name" value="DNA_helicase_UvrD/REP"/>
</dbReference>
<dbReference type="InterPro" id="IPR014016">
    <property type="entry name" value="UvrD-like_ATP-bd"/>
</dbReference>
<dbReference type="SUPFAM" id="SSF52540">
    <property type="entry name" value="P-loop containing nucleoside triphosphate hydrolases"/>
    <property type="match status" value="1"/>
</dbReference>
<dbReference type="Gene3D" id="3.40.50.300">
    <property type="entry name" value="P-loop containing nucleotide triphosphate hydrolases"/>
    <property type="match status" value="3"/>
</dbReference>
<evidence type="ECO:0000256" key="1">
    <source>
        <dbReference type="ARBA" id="ARBA00022741"/>
    </source>
</evidence>
<comment type="caution">
    <text evidence="7">The sequence shown here is derived from an EMBL/GenBank/DDBJ whole genome shotgun (WGS) entry which is preliminary data.</text>
</comment>
<keyword evidence="1 5" id="KW-0547">Nucleotide-binding</keyword>
<evidence type="ECO:0000259" key="6">
    <source>
        <dbReference type="PROSITE" id="PS51198"/>
    </source>
</evidence>
<evidence type="ECO:0000313" key="8">
    <source>
        <dbReference type="Proteomes" id="UP001500630"/>
    </source>
</evidence>
<dbReference type="EMBL" id="BAABDQ010000024">
    <property type="protein sequence ID" value="GAA3589207.1"/>
    <property type="molecule type" value="Genomic_DNA"/>
</dbReference>
<evidence type="ECO:0000256" key="5">
    <source>
        <dbReference type="PROSITE-ProRule" id="PRU00560"/>
    </source>
</evidence>
<evidence type="ECO:0000313" key="7">
    <source>
        <dbReference type="EMBL" id="GAA3589207.1"/>
    </source>
</evidence>
<evidence type="ECO:0000256" key="4">
    <source>
        <dbReference type="ARBA" id="ARBA00022840"/>
    </source>
</evidence>
<keyword evidence="8" id="KW-1185">Reference proteome</keyword>
<evidence type="ECO:0000256" key="3">
    <source>
        <dbReference type="ARBA" id="ARBA00022806"/>
    </source>
</evidence>
<dbReference type="PANTHER" id="PTHR11070">
    <property type="entry name" value="UVRD / RECB / PCRA DNA HELICASE FAMILY MEMBER"/>
    <property type="match status" value="1"/>
</dbReference>
<proteinExistence type="predicted"/>
<dbReference type="Proteomes" id="UP001500630">
    <property type="component" value="Unassembled WGS sequence"/>
</dbReference>
<dbReference type="InterPro" id="IPR027417">
    <property type="entry name" value="P-loop_NTPase"/>
</dbReference>
<dbReference type="PANTHER" id="PTHR11070:SF45">
    <property type="entry name" value="DNA 3'-5' HELICASE"/>
    <property type="match status" value="1"/>
</dbReference>
<dbReference type="InterPro" id="IPR027785">
    <property type="entry name" value="UvrD-like_helicase_C"/>
</dbReference>
<gene>
    <name evidence="7" type="ORF">GCM10022419_084520</name>
</gene>
<feature type="binding site" evidence="5">
    <location>
        <begin position="245"/>
        <end position="252"/>
    </location>
    <ligand>
        <name>ATP</name>
        <dbReference type="ChEBI" id="CHEBI:30616"/>
    </ligand>
</feature>
<accession>A0ABP6YRN9</accession>
<feature type="domain" description="UvrD-like helicase ATP-binding" evidence="6">
    <location>
        <begin position="224"/>
        <end position="640"/>
    </location>
</feature>
<dbReference type="Pfam" id="PF13538">
    <property type="entry name" value="UvrD_C_2"/>
    <property type="match status" value="1"/>
</dbReference>
<keyword evidence="2 5" id="KW-0378">Hydrolase</keyword>
<reference evidence="8" key="1">
    <citation type="journal article" date="2019" name="Int. J. Syst. Evol. Microbiol.">
        <title>The Global Catalogue of Microorganisms (GCM) 10K type strain sequencing project: providing services to taxonomists for standard genome sequencing and annotation.</title>
        <authorList>
            <consortium name="The Broad Institute Genomics Platform"/>
            <consortium name="The Broad Institute Genome Sequencing Center for Infectious Disease"/>
            <person name="Wu L."/>
            <person name="Ma J."/>
        </authorList>
    </citation>
    <scope>NUCLEOTIDE SEQUENCE [LARGE SCALE GENOMIC DNA]</scope>
    <source>
        <strain evidence="8">JCM 17326</strain>
    </source>
</reference>
<keyword evidence="3 5" id="KW-0347">Helicase</keyword>